<dbReference type="EMBL" id="JBFDAA010000007">
    <property type="protein sequence ID" value="KAL1130409.1"/>
    <property type="molecule type" value="Genomic_DNA"/>
</dbReference>
<evidence type="ECO:0000256" key="1">
    <source>
        <dbReference type="SAM" id="MobiDB-lite"/>
    </source>
</evidence>
<organism evidence="3 4">
    <name type="scientific">Ranatra chinensis</name>
    <dbReference type="NCBI Taxonomy" id="642074"/>
    <lineage>
        <taxon>Eukaryota</taxon>
        <taxon>Metazoa</taxon>
        <taxon>Ecdysozoa</taxon>
        <taxon>Arthropoda</taxon>
        <taxon>Hexapoda</taxon>
        <taxon>Insecta</taxon>
        <taxon>Pterygota</taxon>
        <taxon>Neoptera</taxon>
        <taxon>Paraneoptera</taxon>
        <taxon>Hemiptera</taxon>
        <taxon>Heteroptera</taxon>
        <taxon>Panheteroptera</taxon>
        <taxon>Nepomorpha</taxon>
        <taxon>Nepidae</taxon>
        <taxon>Ranatrinae</taxon>
        <taxon>Ranatra</taxon>
    </lineage>
</organism>
<feature type="region of interest" description="Disordered" evidence="1">
    <location>
        <begin position="1"/>
        <end position="25"/>
    </location>
</feature>
<comment type="caution">
    <text evidence="3">The sequence shown here is derived from an EMBL/GenBank/DDBJ whole genome shotgun (WGS) entry which is preliminary data.</text>
</comment>
<dbReference type="Proteomes" id="UP001558652">
    <property type="component" value="Unassembled WGS sequence"/>
</dbReference>
<proteinExistence type="predicted"/>
<evidence type="ECO:0000259" key="2">
    <source>
        <dbReference type="Pfam" id="PF15998"/>
    </source>
</evidence>
<evidence type="ECO:0000313" key="3">
    <source>
        <dbReference type="EMBL" id="KAL1130409.1"/>
    </source>
</evidence>
<dbReference type="Pfam" id="PF15998">
    <property type="entry name" value="DUF4773"/>
    <property type="match status" value="1"/>
</dbReference>
<name>A0ABD0Z4U4_9HEMI</name>
<accession>A0ABD0Z4U4</accession>
<sequence>MASKRRNMFQKNKTQETTENDPRVRASMKDRWNKVKDACKCETHKNCECCVGHEFKIPIVGSYNFKVCTMVGVNPDAKTVNFKVKLGPIKVYEKDVSYVKMDEVCKKFEKYKHLEFCMRMTVTENENNGLRGCVTLQANIMDIFNKPLYFPCLNFKNNKLTMDTNMDDYQDDGVRINLKALWKKFKGLFSKDKKQ</sequence>
<dbReference type="AlphaFoldDB" id="A0ABD0Z4U4"/>
<evidence type="ECO:0000313" key="4">
    <source>
        <dbReference type="Proteomes" id="UP001558652"/>
    </source>
</evidence>
<dbReference type="InterPro" id="IPR031941">
    <property type="entry name" value="DUF4773"/>
</dbReference>
<protein>
    <recommendedName>
        <fullName evidence="2">DUF4773 domain-containing protein</fullName>
    </recommendedName>
</protein>
<keyword evidence="4" id="KW-1185">Reference proteome</keyword>
<feature type="domain" description="DUF4773" evidence="2">
    <location>
        <begin position="39"/>
        <end position="157"/>
    </location>
</feature>
<dbReference type="PANTHER" id="PTHR36299:SF4">
    <property type="entry name" value="GH07892P-RELATED"/>
    <property type="match status" value="1"/>
</dbReference>
<reference evidence="3 4" key="1">
    <citation type="submission" date="2024-07" db="EMBL/GenBank/DDBJ databases">
        <title>Chromosome-level genome assembly of the water stick insect Ranatra chinensis (Heteroptera: Nepidae).</title>
        <authorList>
            <person name="Liu X."/>
        </authorList>
    </citation>
    <scope>NUCLEOTIDE SEQUENCE [LARGE SCALE GENOMIC DNA]</scope>
    <source>
        <strain evidence="3">Cailab_2021Rc</strain>
        <tissue evidence="3">Muscle</tissue>
    </source>
</reference>
<gene>
    <name evidence="3" type="ORF">AAG570_011657</name>
</gene>
<feature type="compositionally biased region" description="Basic and acidic residues" evidence="1">
    <location>
        <begin position="13"/>
        <end position="25"/>
    </location>
</feature>
<dbReference type="PANTHER" id="PTHR36299">
    <property type="entry name" value="AGAP008005-PA"/>
    <property type="match status" value="1"/>
</dbReference>